<dbReference type="Pfam" id="PF12392">
    <property type="entry name" value="DUF3656"/>
    <property type="match status" value="1"/>
</dbReference>
<dbReference type="PANTHER" id="PTHR30217">
    <property type="entry name" value="PEPTIDASE U32 FAMILY"/>
    <property type="match status" value="1"/>
</dbReference>
<evidence type="ECO:0000259" key="1">
    <source>
        <dbReference type="Pfam" id="PF12392"/>
    </source>
</evidence>
<gene>
    <name evidence="2" type="ORF">CLOSTMETH_00693</name>
</gene>
<dbReference type="eggNOG" id="COG0826">
    <property type="taxonomic scope" value="Bacteria"/>
</dbReference>
<dbReference type="InterPro" id="IPR051454">
    <property type="entry name" value="RNA/ubiquinone_mod_enzymes"/>
</dbReference>
<dbReference type="PANTHER" id="PTHR30217:SF10">
    <property type="entry name" value="23S RRNA 5-HYDROXYCYTIDINE C2501 SYNTHASE"/>
    <property type="match status" value="1"/>
</dbReference>
<dbReference type="STRING" id="537013.CLOSTMETH_00693"/>
<keyword evidence="2" id="KW-0378">Hydrolase</keyword>
<accession>C0EA39</accession>
<protein>
    <submittedName>
        <fullName evidence="2">Peptidase, U32 family</fullName>
        <ecNumber evidence="2">3.4.-.-</ecNumber>
    </submittedName>
</protein>
<evidence type="ECO:0000313" key="2">
    <source>
        <dbReference type="EMBL" id="EEG31658.1"/>
    </source>
</evidence>
<dbReference type="GO" id="GO:0016787">
    <property type="term" value="F:hydrolase activity"/>
    <property type="evidence" value="ECO:0007669"/>
    <property type="project" value="UniProtKB-KW"/>
</dbReference>
<comment type="caution">
    <text evidence="2">The sequence shown here is derived from an EMBL/GenBank/DDBJ whole genome shotgun (WGS) entry which is preliminary data.</text>
</comment>
<dbReference type="AlphaFoldDB" id="C0EA39"/>
<reference evidence="2 3" key="1">
    <citation type="submission" date="2009-01" db="EMBL/GenBank/DDBJ databases">
        <authorList>
            <person name="Fulton L."/>
            <person name="Clifton S."/>
            <person name="Fulton B."/>
            <person name="Xu J."/>
            <person name="Minx P."/>
            <person name="Pepin K.H."/>
            <person name="Johnson M."/>
            <person name="Bhonagiri V."/>
            <person name="Nash W.E."/>
            <person name="Mardis E.R."/>
            <person name="Wilson R.K."/>
        </authorList>
    </citation>
    <scope>NUCLEOTIDE SEQUENCE [LARGE SCALE GENOMIC DNA]</scope>
    <source>
        <strain evidence="2 3">DSM 5476</strain>
    </source>
</reference>
<name>C0EA39_9FIRM</name>
<dbReference type="EC" id="3.4.-.-" evidence="2"/>
<dbReference type="Proteomes" id="UP000003340">
    <property type="component" value="Unassembled WGS sequence"/>
</dbReference>
<evidence type="ECO:0000313" key="3">
    <source>
        <dbReference type="Proteomes" id="UP000003340"/>
    </source>
</evidence>
<sequence length="694" mass="77319">MNQKTITQSTTAAECEVLAPAGQPESVLAAVRNGADSIYLGMHALNARRSAKNFSYDQLEEAVKFCRLNSVRVYVTLNTIFFDSEREELIDCIQAGCELGVDAFIVQDLGVAQLVKQMAPDIPLHGSTQMSIHTPSGAQLLKDWGFKRVVLAREMSLREIAEVADRVDIELEAFVHGALCMCVSGQCYLSGMLGGRSANRGMCAQPCRLPFSAGRKGACDLSLKDLSAVERVDELRAAGVCSLKIEGRMKRPEYVAAAVRACRDAVDGRSPDLETLRAVFSRSGFTDSYLDGRPGPAMFGVREKQDVVAASPKLLKQLENSYQKPVGRVSVSLTFHMRDGLPCELCLSDGQNTVRVAGREPEPALRVALDEQKLMQSLTKFGGTVFSVQDCQITLDEGLSLPVSELNRMRREAVEQLTELRGQVQPKRFCPSVEDSLDFSMQTFCGLRGEFDRFEQIPLDQIDLFDWIAVDLDELVSNIKKLDRLKEKLIILPPRGMFGREGEVKQKFQQLFESGLKDLLVLNLAQLQLGREIGFRLHGGFSLNLSNTESIRYLEQYGLLDCVLSPELTLAQIRSLGGAIPKGILVYGHLPLMLTRNCPVRNAKSCGECAGKSHLTDRKGLRFEVRCRGGCSELYNPAPLWMADRMREVENISFGVLKFTYESQYQVRQVIEKFQQKVKLDEHITRGLYYRGVE</sequence>
<dbReference type="Pfam" id="PF01136">
    <property type="entry name" value="Peptidase_U32"/>
    <property type="match status" value="2"/>
</dbReference>
<feature type="domain" description="Peptidase U32 collagenase" evidence="1">
    <location>
        <begin position="311"/>
        <end position="421"/>
    </location>
</feature>
<proteinExistence type="predicted"/>
<dbReference type="HOGENOM" id="CLU_011540_4_1_9"/>
<dbReference type="PROSITE" id="PS01276">
    <property type="entry name" value="PEPTIDASE_U32"/>
    <property type="match status" value="1"/>
</dbReference>
<organism evidence="2 3">
    <name type="scientific">[Clostridium] methylpentosum DSM 5476</name>
    <dbReference type="NCBI Taxonomy" id="537013"/>
    <lineage>
        <taxon>Bacteria</taxon>
        <taxon>Bacillati</taxon>
        <taxon>Bacillota</taxon>
        <taxon>Clostridia</taxon>
        <taxon>Eubacteriales</taxon>
        <taxon>Oscillospiraceae</taxon>
        <taxon>Oscillospiraceae incertae sedis</taxon>
    </lineage>
</organism>
<dbReference type="InterPro" id="IPR001539">
    <property type="entry name" value="Peptidase_U32"/>
</dbReference>
<reference evidence="2 3" key="2">
    <citation type="submission" date="2009-02" db="EMBL/GenBank/DDBJ databases">
        <title>Draft genome sequence of Clostridium methylpentosum (DSM 5476).</title>
        <authorList>
            <person name="Sudarsanam P."/>
            <person name="Ley R."/>
            <person name="Guruge J."/>
            <person name="Turnbaugh P.J."/>
            <person name="Mahowald M."/>
            <person name="Liep D."/>
            <person name="Gordon J."/>
        </authorList>
    </citation>
    <scope>NUCLEOTIDE SEQUENCE [LARGE SCALE GENOMIC DNA]</scope>
    <source>
        <strain evidence="2 3">DSM 5476</strain>
    </source>
</reference>
<dbReference type="InterPro" id="IPR020988">
    <property type="entry name" value="Pept_U32_collagenase"/>
</dbReference>
<dbReference type="EMBL" id="ACEC01000026">
    <property type="protein sequence ID" value="EEG31658.1"/>
    <property type="molecule type" value="Genomic_DNA"/>
</dbReference>
<keyword evidence="3" id="KW-1185">Reference proteome</keyword>